<evidence type="ECO:0000313" key="3">
    <source>
        <dbReference type="Proteomes" id="UP001159405"/>
    </source>
</evidence>
<gene>
    <name evidence="2" type="ORF">PLOB_00016680</name>
</gene>
<proteinExistence type="predicted"/>
<reference evidence="2 3" key="1">
    <citation type="submission" date="2022-05" db="EMBL/GenBank/DDBJ databases">
        <authorList>
            <consortium name="Genoscope - CEA"/>
            <person name="William W."/>
        </authorList>
    </citation>
    <scope>NUCLEOTIDE SEQUENCE [LARGE SCALE GENOMIC DNA]</scope>
</reference>
<evidence type="ECO:0000256" key="1">
    <source>
        <dbReference type="SAM" id="MobiDB-lite"/>
    </source>
</evidence>
<keyword evidence="3" id="KW-1185">Reference proteome</keyword>
<dbReference type="Proteomes" id="UP001159405">
    <property type="component" value="Unassembled WGS sequence"/>
</dbReference>
<sequence>MADHEEPALPPPPAAAPAAPNPAVPAPVVEPLDVPAHAAEPEVIFRLRQLEEKVRLLEQEKAVASCANALTALRRHLNRPPSLFDRHEAIELLESLVRLARTQAHDKAEEYSAALDEVKARQASLESGHLQRLMLGLVGDPLRTKMAKEATSILKGVSRLRLAQGNIFSGDIPLRSITQGAPPFVGPLPPPDLVASRPGLADLALLRFYDPSHFRAGNIHGKSYVWQNLISNSSCGEVDLLEIIREGVRVEHFFRPFRGNFKGKAYDSDIPPPVVINNSATCARFSQFISDTIIQWVTAGVIAV</sequence>
<evidence type="ECO:0000313" key="2">
    <source>
        <dbReference type="EMBL" id="CAH3107494.1"/>
    </source>
</evidence>
<dbReference type="EMBL" id="CALNXK010000020">
    <property type="protein sequence ID" value="CAH3107494.1"/>
    <property type="molecule type" value="Genomic_DNA"/>
</dbReference>
<organism evidence="2 3">
    <name type="scientific">Porites lobata</name>
    <dbReference type="NCBI Taxonomy" id="104759"/>
    <lineage>
        <taxon>Eukaryota</taxon>
        <taxon>Metazoa</taxon>
        <taxon>Cnidaria</taxon>
        <taxon>Anthozoa</taxon>
        <taxon>Hexacorallia</taxon>
        <taxon>Scleractinia</taxon>
        <taxon>Fungiina</taxon>
        <taxon>Poritidae</taxon>
        <taxon>Porites</taxon>
    </lineage>
</organism>
<name>A0ABN8NFK2_9CNID</name>
<feature type="compositionally biased region" description="Pro residues" evidence="1">
    <location>
        <begin position="8"/>
        <end position="22"/>
    </location>
</feature>
<accession>A0ABN8NFK2</accession>
<feature type="region of interest" description="Disordered" evidence="1">
    <location>
        <begin position="1"/>
        <end position="22"/>
    </location>
</feature>
<protein>
    <submittedName>
        <fullName evidence="2">Uncharacterized protein</fullName>
    </submittedName>
</protein>
<comment type="caution">
    <text evidence="2">The sequence shown here is derived from an EMBL/GenBank/DDBJ whole genome shotgun (WGS) entry which is preliminary data.</text>
</comment>